<comment type="catalytic activity">
    <reaction evidence="1">
        <text>ATP + protein L-histidine = ADP + protein N-phospho-L-histidine.</text>
        <dbReference type="EC" id="2.7.13.3"/>
    </reaction>
</comment>
<dbReference type="Pfam" id="PF13185">
    <property type="entry name" value="GAF_2"/>
    <property type="match status" value="1"/>
</dbReference>
<dbReference type="OrthoDB" id="8127at2157"/>
<dbReference type="PANTHER" id="PTHR42878">
    <property type="entry name" value="TWO-COMPONENT HISTIDINE KINASE"/>
    <property type="match status" value="1"/>
</dbReference>
<dbReference type="SUPFAM" id="SSF47384">
    <property type="entry name" value="Homodimeric domain of signal transducing histidine kinase"/>
    <property type="match status" value="1"/>
</dbReference>
<dbReference type="InterPro" id="IPR005467">
    <property type="entry name" value="His_kinase_dom"/>
</dbReference>
<dbReference type="GO" id="GO:0007234">
    <property type="term" value="P:osmosensory signaling via phosphorelay pathway"/>
    <property type="evidence" value="ECO:0007669"/>
    <property type="project" value="TreeGrafter"/>
</dbReference>
<evidence type="ECO:0000313" key="10">
    <source>
        <dbReference type="Proteomes" id="UP000011693"/>
    </source>
</evidence>
<evidence type="ECO:0000256" key="6">
    <source>
        <dbReference type="SAM" id="MobiDB-lite"/>
    </source>
</evidence>
<keyword evidence="4 9" id="KW-0418">Kinase</keyword>
<dbReference type="GO" id="GO:0000155">
    <property type="term" value="F:phosphorelay sensor kinase activity"/>
    <property type="evidence" value="ECO:0007669"/>
    <property type="project" value="InterPro"/>
</dbReference>
<keyword evidence="3" id="KW-0808">Transferase</keyword>
<dbReference type="SUPFAM" id="SSF55874">
    <property type="entry name" value="ATPase domain of HSP90 chaperone/DNA topoisomerase II/histidine kinase"/>
    <property type="match status" value="1"/>
</dbReference>
<dbReference type="Gene3D" id="3.30.565.10">
    <property type="entry name" value="Histidine kinase-like ATPase, C-terminal domain"/>
    <property type="match status" value="1"/>
</dbReference>
<dbReference type="EC" id="2.7.13.3" evidence="2"/>
<keyword evidence="10" id="KW-1185">Reference proteome</keyword>
<dbReference type="PROSITE" id="PS50109">
    <property type="entry name" value="HIS_KIN"/>
    <property type="match status" value="1"/>
</dbReference>
<evidence type="ECO:0000256" key="1">
    <source>
        <dbReference type="ARBA" id="ARBA00000085"/>
    </source>
</evidence>
<evidence type="ECO:0000256" key="2">
    <source>
        <dbReference type="ARBA" id="ARBA00012438"/>
    </source>
</evidence>
<dbReference type="PATRIC" id="fig|1227492.4.peg.2200"/>
<dbReference type="InterPro" id="IPR013767">
    <property type="entry name" value="PAS_fold"/>
</dbReference>
<dbReference type="InterPro" id="IPR050351">
    <property type="entry name" value="BphY/WalK/GraS-like"/>
</dbReference>
<proteinExistence type="predicted"/>
<dbReference type="InterPro" id="IPR003594">
    <property type="entry name" value="HATPase_dom"/>
</dbReference>
<evidence type="ECO:0000259" key="7">
    <source>
        <dbReference type="PROSITE" id="PS50109"/>
    </source>
</evidence>
<dbReference type="NCBIfam" id="TIGR00229">
    <property type="entry name" value="sensory_box"/>
    <property type="match status" value="1"/>
</dbReference>
<dbReference type="PROSITE" id="PS50112">
    <property type="entry name" value="PAS"/>
    <property type="match status" value="1"/>
</dbReference>
<sequence>MSRARVLCISRDSSTRAALTLAFTDAPVSVSIVPDPDLAVDQLEFSRNQDFPEEGDWSDSKTAAGRRHERTDHEHHERVDVIIVDVKTVDSVSAFVAQLEKDVSSPPSVFAYWDGSETAGEGTALAPSQPVLAELSVPGTPSGTADGPQDRSSTRPMREANATAGSGGLAATVLSSIDAGAPNGRSGFPELERTGVESSGRSDDGEAVDVSHPELVATVRRELADATSPQTVERVLRTVFTERDAFVFAWVGEYDRGERSVVPWATDPDATEWPIHRTFRVGNGANPLLERALYSQRLQTQNLTSQPDLAISGGAFTPAPFHDRARDHGARSIAVAPLATESDRYGVLVVYAPTTFTASTRRTIRAVAGVASHVLETIAIRGQLEQQERTLHRYERLVKTAGDGIFVLDGSGHVMTVNDAFVEMTGYSREWLLGEHISLLFDDQTIEHATETVQSLVEADRRSATIEVPLETKTGSYVTCEAQIAVLDRPSGDGTNNDSGSASGSGTDSGGDIDTATDTGTDTTITIGGTVGVLRDITERKQNERRLRKQNERLDAFARIVSHDLRNPLGIAQGYLDLIDETGSLEHLPTAQRSLDRMEAIIHDVLAIARDGTWASDTERVDLETVAREAWEHVSTGEATLTLTETTTFMADRSRLLRVFENLFRNAIEHGCPNGETDELAMRVGVLEFESSDQRRLSIAGGDEQTGDPCGFFVADNGSGLPDDLAANDDLFDPSISSATDSLGIGLWIVREVATGHDWQVTARESEAGGARFEFVTGNAEQ</sequence>
<dbReference type="InterPro" id="IPR036890">
    <property type="entry name" value="HATPase_C_sf"/>
</dbReference>
<dbReference type="SUPFAM" id="SSF55781">
    <property type="entry name" value="GAF domain-like"/>
    <property type="match status" value="1"/>
</dbReference>
<dbReference type="SMART" id="SM00387">
    <property type="entry name" value="HATPase_c"/>
    <property type="match status" value="1"/>
</dbReference>
<dbReference type="Pfam" id="PF00989">
    <property type="entry name" value="PAS"/>
    <property type="match status" value="1"/>
</dbReference>
<dbReference type="Gene3D" id="3.30.450.20">
    <property type="entry name" value="PAS domain"/>
    <property type="match status" value="1"/>
</dbReference>
<comment type="caution">
    <text evidence="9">The sequence shown here is derived from an EMBL/GenBank/DDBJ whole genome shotgun (WGS) entry which is preliminary data.</text>
</comment>
<feature type="region of interest" description="Disordered" evidence="6">
    <location>
        <begin position="134"/>
        <end position="211"/>
    </location>
</feature>
<dbReference type="Gene3D" id="1.10.287.130">
    <property type="match status" value="1"/>
</dbReference>
<dbReference type="InterPro" id="IPR003018">
    <property type="entry name" value="GAF"/>
</dbReference>
<dbReference type="InterPro" id="IPR035965">
    <property type="entry name" value="PAS-like_dom_sf"/>
</dbReference>
<feature type="compositionally biased region" description="Low complexity" evidence="6">
    <location>
        <begin position="492"/>
        <end position="521"/>
    </location>
</feature>
<evidence type="ECO:0000256" key="3">
    <source>
        <dbReference type="ARBA" id="ARBA00022679"/>
    </source>
</evidence>
<dbReference type="SUPFAM" id="SSF55785">
    <property type="entry name" value="PYP-like sensor domain (PAS domain)"/>
    <property type="match status" value="1"/>
</dbReference>
<feature type="region of interest" description="Disordered" evidence="6">
    <location>
        <begin position="488"/>
        <end position="521"/>
    </location>
</feature>
<feature type="domain" description="Histidine kinase" evidence="7">
    <location>
        <begin position="560"/>
        <end position="781"/>
    </location>
</feature>
<dbReference type="InterPro" id="IPR003661">
    <property type="entry name" value="HisK_dim/P_dom"/>
</dbReference>
<feature type="domain" description="PAS" evidence="8">
    <location>
        <begin position="390"/>
        <end position="460"/>
    </location>
</feature>
<dbReference type="PANTHER" id="PTHR42878:SF15">
    <property type="entry name" value="BACTERIOPHYTOCHROME"/>
    <property type="match status" value="1"/>
</dbReference>
<dbReference type="Pfam" id="PF00512">
    <property type="entry name" value="HisKA"/>
    <property type="match status" value="1"/>
</dbReference>
<dbReference type="InterPro" id="IPR000014">
    <property type="entry name" value="PAS"/>
</dbReference>
<dbReference type="GO" id="GO:0030295">
    <property type="term" value="F:protein kinase activator activity"/>
    <property type="evidence" value="ECO:0007669"/>
    <property type="project" value="TreeGrafter"/>
</dbReference>
<dbReference type="GO" id="GO:0006355">
    <property type="term" value="P:regulation of DNA-templated transcription"/>
    <property type="evidence" value="ECO:0007669"/>
    <property type="project" value="InterPro"/>
</dbReference>
<evidence type="ECO:0000256" key="4">
    <source>
        <dbReference type="ARBA" id="ARBA00022777"/>
    </source>
</evidence>
<keyword evidence="5" id="KW-0472">Membrane</keyword>
<dbReference type="STRING" id="1227492.C482_11158"/>
<dbReference type="Pfam" id="PF02518">
    <property type="entry name" value="HATPase_c"/>
    <property type="match status" value="1"/>
</dbReference>
<feature type="compositionally biased region" description="Basic and acidic residues" evidence="6">
    <location>
        <begin position="190"/>
        <end position="211"/>
    </location>
</feature>
<dbReference type="CDD" id="cd00082">
    <property type="entry name" value="HisKA"/>
    <property type="match status" value="1"/>
</dbReference>
<dbReference type="InterPro" id="IPR036097">
    <property type="entry name" value="HisK_dim/P_sf"/>
</dbReference>
<reference evidence="9 10" key="1">
    <citation type="journal article" date="2014" name="PLoS Genet.">
        <title>Phylogenetically driven sequencing of extremely halophilic archaea reveals strategies for static and dynamic osmo-response.</title>
        <authorList>
            <person name="Becker E.A."/>
            <person name="Seitzer P.M."/>
            <person name="Tritt A."/>
            <person name="Larsen D."/>
            <person name="Krusor M."/>
            <person name="Yao A.I."/>
            <person name="Wu D."/>
            <person name="Madern D."/>
            <person name="Eisen J.A."/>
            <person name="Darling A.E."/>
            <person name="Facciotti M.T."/>
        </authorList>
    </citation>
    <scope>NUCLEOTIDE SEQUENCE [LARGE SCALE GENOMIC DNA]</scope>
    <source>
        <strain evidence="9 10">JCM 10990</strain>
    </source>
</reference>
<dbReference type="GO" id="GO:0016020">
    <property type="term" value="C:membrane"/>
    <property type="evidence" value="ECO:0007669"/>
    <property type="project" value="UniProtKB-SubCell"/>
</dbReference>
<dbReference type="RefSeq" id="WP_006167674.1">
    <property type="nucleotide sequence ID" value="NZ_AOIN01000060.1"/>
</dbReference>
<dbReference type="Gene3D" id="3.30.450.40">
    <property type="match status" value="1"/>
</dbReference>
<dbReference type="AlphaFoldDB" id="M0AN68"/>
<evidence type="ECO:0000256" key="5">
    <source>
        <dbReference type="ARBA" id="ARBA00023136"/>
    </source>
</evidence>
<dbReference type="Proteomes" id="UP000011693">
    <property type="component" value="Unassembled WGS sequence"/>
</dbReference>
<feature type="region of interest" description="Disordered" evidence="6">
    <location>
        <begin position="49"/>
        <end position="73"/>
    </location>
</feature>
<dbReference type="InterPro" id="IPR029016">
    <property type="entry name" value="GAF-like_dom_sf"/>
</dbReference>
<gene>
    <name evidence="9" type="ORF">C482_11158</name>
</gene>
<dbReference type="GO" id="GO:0000156">
    <property type="term" value="F:phosphorelay response regulator activity"/>
    <property type="evidence" value="ECO:0007669"/>
    <property type="project" value="TreeGrafter"/>
</dbReference>
<dbReference type="CDD" id="cd00130">
    <property type="entry name" value="PAS"/>
    <property type="match status" value="1"/>
</dbReference>
<organism evidence="9 10">
    <name type="scientific">Natrialba chahannaoensis JCM 10990</name>
    <dbReference type="NCBI Taxonomy" id="1227492"/>
    <lineage>
        <taxon>Archaea</taxon>
        <taxon>Methanobacteriati</taxon>
        <taxon>Methanobacteriota</taxon>
        <taxon>Stenosarchaea group</taxon>
        <taxon>Halobacteria</taxon>
        <taxon>Halobacteriales</taxon>
        <taxon>Natrialbaceae</taxon>
        <taxon>Natrialba</taxon>
    </lineage>
</organism>
<accession>M0AN68</accession>
<dbReference type="SMART" id="SM00388">
    <property type="entry name" value="HisKA"/>
    <property type="match status" value="1"/>
</dbReference>
<dbReference type="SMART" id="SM00091">
    <property type="entry name" value="PAS"/>
    <property type="match status" value="1"/>
</dbReference>
<protein>
    <recommendedName>
        <fullName evidence="2">histidine kinase</fullName>
        <ecNumber evidence="2">2.7.13.3</ecNumber>
    </recommendedName>
</protein>
<feature type="compositionally biased region" description="Basic and acidic residues" evidence="6">
    <location>
        <begin position="148"/>
        <end position="158"/>
    </location>
</feature>
<dbReference type="EMBL" id="AOIN01000060">
    <property type="protein sequence ID" value="ELY98833.1"/>
    <property type="molecule type" value="Genomic_DNA"/>
</dbReference>
<evidence type="ECO:0000313" key="9">
    <source>
        <dbReference type="EMBL" id="ELY98833.1"/>
    </source>
</evidence>
<name>M0AN68_9EURY</name>
<evidence type="ECO:0000259" key="8">
    <source>
        <dbReference type="PROSITE" id="PS50112"/>
    </source>
</evidence>